<keyword evidence="5" id="KW-1185">Reference proteome</keyword>
<keyword evidence="2" id="KW-0812">Transmembrane</keyword>
<evidence type="ECO:0000256" key="3">
    <source>
        <dbReference type="SAM" id="SignalP"/>
    </source>
</evidence>
<evidence type="ECO:0000256" key="1">
    <source>
        <dbReference type="SAM" id="MobiDB-lite"/>
    </source>
</evidence>
<name>A0AAE8MW99_9PEZI</name>
<keyword evidence="2" id="KW-1133">Transmembrane helix</keyword>
<dbReference type="AlphaFoldDB" id="A0AAE8MW99"/>
<organism evidence="4 5">
    <name type="scientific">Cephalotrichum gorgonifer</name>
    <dbReference type="NCBI Taxonomy" id="2041049"/>
    <lineage>
        <taxon>Eukaryota</taxon>
        <taxon>Fungi</taxon>
        <taxon>Dikarya</taxon>
        <taxon>Ascomycota</taxon>
        <taxon>Pezizomycotina</taxon>
        <taxon>Sordariomycetes</taxon>
        <taxon>Hypocreomycetidae</taxon>
        <taxon>Microascales</taxon>
        <taxon>Microascaceae</taxon>
        <taxon>Cephalotrichum</taxon>
    </lineage>
</organism>
<feature type="transmembrane region" description="Helical" evidence="2">
    <location>
        <begin position="176"/>
        <end position="201"/>
    </location>
</feature>
<accession>A0AAE8MW99</accession>
<feature type="region of interest" description="Disordered" evidence="1">
    <location>
        <begin position="258"/>
        <end position="323"/>
    </location>
</feature>
<feature type="chain" id="PRO_5042106406" evidence="3">
    <location>
        <begin position="21"/>
        <end position="323"/>
    </location>
</feature>
<protein>
    <submittedName>
        <fullName evidence="4">Uncharacterized protein</fullName>
    </submittedName>
</protein>
<keyword evidence="3" id="KW-0732">Signal</keyword>
<evidence type="ECO:0000256" key="2">
    <source>
        <dbReference type="SAM" id="Phobius"/>
    </source>
</evidence>
<feature type="compositionally biased region" description="Basic and acidic residues" evidence="1">
    <location>
        <begin position="258"/>
        <end position="276"/>
    </location>
</feature>
<evidence type="ECO:0000313" key="5">
    <source>
        <dbReference type="Proteomes" id="UP001187682"/>
    </source>
</evidence>
<evidence type="ECO:0000313" key="4">
    <source>
        <dbReference type="EMBL" id="SPO01379.1"/>
    </source>
</evidence>
<reference evidence="4" key="1">
    <citation type="submission" date="2018-03" db="EMBL/GenBank/DDBJ databases">
        <authorList>
            <person name="Guldener U."/>
        </authorList>
    </citation>
    <scope>NUCLEOTIDE SEQUENCE</scope>
</reference>
<sequence length="323" mass="34503">MRPSIYYHSLLLVFLQSVLAQVVTPEIPCYAPDGVTIADDSYRPCNNLGILERGGASSSCCRLNAVPDTREICGASGLCIQGAIVRRGFCTDSSWDHPACVNFCTSDDQNGSSNGTIELTPCENGSFCCGPNNEACCGTDAAFTPRNLTSLTSPSAPTMTITNTPEPTATQNQTPLAVYLGMGAGILVVMLVSLGVIIFLLRQVKMLRKRNGELLGSAAIRGSRAPVLPPTPHVASMQGFADFKATYGVMIAKREEEKRQAQEKKLREAESGEREGQGQASSVRSETDTVVAEGSTAWPDATRDSVIKEENEEGTPPIPPRGR</sequence>
<comment type="caution">
    <text evidence="4">The sequence shown here is derived from an EMBL/GenBank/DDBJ whole genome shotgun (WGS) entry which is preliminary data.</text>
</comment>
<dbReference type="EMBL" id="ONZQ02000005">
    <property type="protein sequence ID" value="SPO01379.1"/>
    <property type="molecule type" value="Genomic_DNA"/>
</dbReference>
<dbReference type="Proteomes" id="UP001187682">
    <property type="component" value="Unassembled WGS sequence"/>
</dbReference>
<keyword evidence="2" id="KW-0472">Membrane</keyword>
<proteinExistence type="predicted"/>
<gene>
    <name evidence="4" type="ORF">DNG_04055</name>
</gene>
<feature type="signal peptide" evidence="3">
    <location>
        <begin position="1"/>
        <end position="20"/>
    </location>
</feature>